<reference evidence="6" key="1">
    <citation type="submission" date="2016-10" db="EMBL/GenBank/DDBJ databases">
        <authorList>
            <person name="Varghese N."/>
            <person name="Submissions S."/>
        </authorList>
    </citation>
    <scope>NUCLEOTIDE SEQUENCE [LARGE SCALE GENOMIC DNA]</scope>
    <source>
        <strain evidence="6">DSM 14807</strain>
    </source>
</reference>
<comment type="similarity">
    <text evidence="1">Belongs to the glycosyltransferase 2 family.</text>
</comment>
<feature type="transmembrane region" description="Helical" evidence="4">
    <location>
        <begin position="397"/>
        <end position="417"/>
    </location>
</feature>
<dbReference type="EMBL" id="FPCJ01000001">
    <property type="protein sequence ID" value="SFV32611.1"/>
    <property type="molecule type" value="Genomic_DNA"/>
</dbReference>
<organism evidence="5 6">
    <name type="scientific">Thermoflavifilum thermophilum</name>
    <dbReference type="NCBI Taxonomy" id="1393122"/>
    <lineage>
        <taxon>Bacteria</taxon>
        <taxon>Pseudomonadati</taxon>
        <taxon>Bacteroidota</taxon>
        <taxon>Chitinophagia</taxon>
        <taxon>Chitinophagales</taxon>
        <taxon>Chitinophagaceae</taxon>
        <taxon>Thermoflavifilum</taxon>
    </lineage>
</organism>
<keyword evidence="2" id="KW-0328">Glycosyltransferase</keyword>
<dbReference type="PANTHER" id="PTHR43630">
    <property type="entry name" value="POLY-BETA-1,6-N-ACETYL-D-GLUCOSAMINE SYNTHASE"/>
    <property type="match status" value="1"/>
</dbReference>
<dbReference type="InterPro" id="IPR029044">
    <property type="entry name" value="Nucleotide-diphossugar_trans"/>
</dbReference>
<evidence type="ECO:0000256" key="2">
    <source>
        <dbReference type="ARBA" id="ARBA00022676"/>
    </source>
</evidence>
<dbReference type="Gene3D" id="3.90.550.10">
    <property type="entry name" value="Spore Coat Polysaccharide Biosynthesis Protein SpsA, Chain A"/>
    <property type="match status" value="1"/>
</dbReference>
<keyword evidence="6" id="KW-1185">Reference proteome</keyword>
<dbReference type="OrthoDB" id="9766299at2"/>
<accession>A0A1I7NDA1</accession>
<keyword evidence="4" id="KW-1133">Transmembrane helix</keyword>
<dbReference type="AlphaFoldDB" id="A0A1I7NDA1"/>
<evidence type="ECO:0000256" key="1">
    <source>
        <dbReference type="ARBA" id="ARBA00006739"/>
    </source>
</evidence>
<proteinExistence type="inferred from homology"/>
<dbReference type="PANTHER" id="PTHR43630:SF1">
    <property type="entry name" value="POLY-BETA-1,6-N-ACETYL-D-GLUCOSAMINE SYNTHASE"/>
    <property type="match status" value="1"/>
</dbReference>
<evidence type="ECO:0000256" key="4">
    <source>
        <dbReference type="SAM" id="Phobius"/>
    </source>
</evidence>
<protein>
    <submittedName>
        <fullName evidence="5">Glycosyltransferase, catalytic subunit of cellulose synthase and poly-beta-1,6-N-acetylglucosamine synthase</fullName>
    </submittedName>
</protein>
<feature type="transmembrane region" description="Helical" evidence="4">
    <location>
        <begin position="22"/>
        <end position="44"/>
    </location>
</feature>
<keyword evidence="4" id="KW-0812">Transmembrane</keyword>
<evidence type="ECO:0000256" key="3">
    <source>
        <dbReference type="ARBA" id="ARBA00022679"/>
    </source>
</evidence>
<dbReference type="CDD" id="cd06423">
    <property type="entry name" value="CESA_like"/>
    <property type="match status" value="1"/>
</dbReference>
<name>A0A1I7NDA1_9BACT</name>
<keyword evidence="4" id="KW-0472">Membrane</keyword>
<evidence type="ECO:0000313" key="6">
    <source>
        <dbReference type="Proteomes" id="UP000199537"/>
    </source>
</evidence>
<dbReference type="SUPFAM" id="SSF53448">
    <property type="entry name" value="Nucleotide-diphospho-sugar transferases"/>
    <property type="match status" value="1"/>
</dbReference>
<dbReference type="Pfam" id="PF13641">
    <property type="entry name" value="Glyco_tranf_2_3"/>
    <property type="match status" value="1"/>
</dbReference>
<dbReference type="RefSeq" id="WP_092459267.1">
    <property type="nucleotide sequence ID" value="NZ_FPCJ01000001.1"/>
</dbReference>
<dbReference type="GO" id="GO:0016757">
    <property type="term" value="F:glycosyltransferase activity"/>
    <property type="evidence" value="ECO:0007669"/>
    <property type="project" value="UniProtKB-KW"/>
</dbReference>
<keyword evidence="3 5" id="KW-0808">Transferase</keyword>
<dbReference type="Proteomes" id="UP000199537">
    <property type="component" value="Unassembled WGS sequence"/>
</dbReference>
<evidence type="ECO:0000313" key="5">
    <source>
        <dbReference type="EMBL" id="SFV32611.1"/>
    </source>
</evidence>
<feature type="transmembrane region" description="Helical" evidence="4">
    <location>
        <begin position="429"/>
        <end position="449"/>
    </location>
</feature>
<dbReference type="STRING" id="1393122.SAMN05660895_1400"/>
<gene>
    <name evidence="5" type="ORF">SAMN05660895_1400</name>
</gene>
<sequence>MLLNFTISHLWHLLQSLYEGFIFYYAAAIMSLYVILAIFSALAIRQFKRRNSFVDYKSILNSPHAPGISVIAPAYNEGATIIDNVHSLLTLNYAKFEVIIVNDGSTDDTLEKLIREFELVPVKFDYQERIVTRPVKRVFRSTNPAFSKLIVVDKENGKSKADASNAGINVASYPLFLCTDVDCIIEKNTLLHMVKPFLEEEIRVIAVGATIRIANSCEVDQGVLLRVIPPKKLLPRFQELEYIRSFLLGRMAWSQMNGLIIVSGGLGLFDKEIVIKAGGYDHTSFAEDMEMITRMRRYMEENKLPYRVRYIPNSQCWTEGPSTLKVFSKQRTRWARGLIQCLTVHRRVIGNPKYGIMGLLTYPYMVLFEWLAPFLEITGLIFYVVSGLTGSINWTHTLILLLYVYSFSVAITTIAVLWDQLTFKYYDSIWQVIGLCAMAIVEPILYHPLNVFFSIRGNYFYFTGKKLAWGNMSRQGFARRQMAQAQPSEAST</sequence>
<feature type="transmembrane region" description="Helical" evidence="4">
    <location>
        <begin position="362"/>
        <end position="385"/>
    </location>
</feature>